<gene>
    <name evidence="5" type="primary">rpl31</name>
</gene>
<sequence>MPKKLIPPTWYSNARVYLDDQLILKVGSTQSELSVDSWSGTHPFYTGAQKDAEIGGQLERFLKKYG</sequence>
<evidence type="ECO:0000256" key="1">
    <source>
        <dbReference type="ARBA" id="ARBA00009296"/>
    </source>
</evidence>
<dbReference type="InterPro" id="IPR042105">
    <property type="entry name" value="Ribosomal_bL31_sf"/>
</dbReference>
<keyword evidence="3 4" id="KW-0687">Ribonucleoprotein</keyword>
<dbReference type="Pfam" id="PF01197">
    <property type="entry name" value="Ribosomal_L31"/>
    <property type="match status" value="1"/>
</dbReference>
<dbReference type="PANTHER" id="PTHR33280:SF1">
    <property type="entry name" value="LARGE RIBOSOMAL SUBUNIT PROTEIN BL31C"/>
    <property type="match status" value="1"/>
</dbReference>
<dbReference type="PANTHER" id="PTHR33280">
    <property type="entry name" value="50S RIBOSOMAL PROTEIN L31, CHLOROPLASTIC"/>
    <property type="match status" value="1"/>
</dbReference>
<reference evidence="5" key="1">
    <citation type="journal article" date="2014" name="Mol. Biol. Evol.">
        <title>Genome-wide transcript profiling reveals the coevolution of plastid gene sequences and transcript processing pathways in the fucoxanthin dinoflagellate Karlodinium veneficum.</title>
        <authorList>
            <person name="Richardson E."/>
            <person name="Dorrell R.G."/>
            <person name="Howe C.J."/>
        </authorList>
    </citation>
    <scope>NUCLEOTIDE SEQUENCE</scope>
    <source>
        <strain evidence="5">UIO297</strain>
    </source>
</reference>
<evidence type="ECO:0000256" key="4">
    <source>
        <dbReference type="RuleBase" id="RU000564"/>
    </source>
</evidence>
<dbReference type="PRINTS" id="PR01249">
    <property type="entry name" value="RIBOSOMALL31"/>
</dbReference>
<keyword evidence="5" id="KW-0150">Chloroplast</keyword>
<dbReference type="GO" id="GO:0003735">
    <property type="term" value="F:structural constituent of ribosome"/>
    <property type="evidence" value="ECO:0007669"/>
    <property type="project" value="InterPro"/>
</dbReference>
<dbReference type="AlphaFoldDB" id="A0A067XSM8"/>
<dbReference type="GO" id="GO:0005840">
    <property type="term" value="C:ribosome"/>
    <property type="evidence" value="ECO:0007669"/>
    <property type="project" value="UniProtKB-KW"/>
</dbReference>
<dbReference type="GO" id="GO:0006412">
    <property type="term" value="P:translation"/>
    <property type="evidence" value="ECO:0007669"/>
    <property type="project" value="InterPro"/>
</dbReference>
<comment type="similarity">
    <text evidence="1">Belongs to the bacterial ribosomal protein bL31 family. Type A subfamily.</text>
</comment>
<dbReference type="EMBL" id="KF113370">
    <property type="protein sequence ID" value="AGT54974.1"/>
    <property type="molecule type" value="mRNA"/>
</dbReference>
<protein>
    <recommendedName>
        <fullName evidence="4">50S ribosomal protein L31</fullName>
    </recommendedName>
</protein>
<organism evidence="5">
    <name type="scientific">Karlodinium veneficum</name>
    <name type="common">Dinoflagellate</name>
    <name type="synonym">Karlodinium micrum</name>
    <dbReference type="NCBI Taxonomy" id="407301"/>
    <lineage>
        <taxon>Eukaryota</taxon>
        <taxon>Sar</taxon>
        <taxon>Alveolata</taxon>
        <taxon>Dinophyceae</taxon>
        <taxon>Gymnodiniales</taxon>
        <taxon>Kareniaceae</taxon>
        <taxon>Karlodinium</taxon>
    </lineage>
</organism>
<dbReference type="Gene3D" id="4.10.830.30">
    <property type="entry name" value="Ribosomal protein L31"/>
    <property type="match status" value="1"/>
</dbReference>
<evidence type="ECO:0000256" key="3">
    <source>
        <dbReference type="ARBA" id="ARBA00023274"/>
    </source>
</evidence>
<keyword evidence="5" id="KW-0934">Plastid</keyword>
<keyword evidence="2 4" id="KW-0689">Ribosomal protein</keyword>
<geneLocation type="chloroplast" evidence="5"/>
<evidence type="ECO:0000256" key="2">
    <source>
        <dbReference type="ARBA" id="ARBA00022980"/>
    </source>
</evidence>
<dbReference type="GO" id="GO:1990904">
    <property type="term" value="C:ribonucleoprotein complex"/>
    <property type="evidence" value="ECO:0007669"/>
    <property type="project" value="UniProtKB-KW"/>
</dbReference>
<name>A0A067XSM8_KARVE</name>
<accession>A0A067XSM8</accession>
<dbReference type="SUPFAM" id="SSF143800">
    <property type="entry name" value="L28p-like"/>
    <property type="match status" value="1"/>
</dbReference>
<evidence type="ECO:0000313" key="5">
    <source>
        <dbReference type="EMBL" id="AGT54974.1"/>
    </source>
</evidence>
<proteinExistence type="evidence at transcript level"/>
<dbReference type="InterPro" id="IPR002150">
    <property type="entry name" value="Ribosomal_bL31"/>
</dbReference>
<dbReference type="InterPro" id="IPR034704">
    <property type="entry name" value="Ribosomal_bL28/bL31-like_sf"/>
</dbReference>
<dbReference type="NCBIfam" id="TIGR00105">
    <property type="entry name" value="L31"/>
    <property type="match status" value="1"/>
</dbReference>